<dbReference type="Pfam" id="PF00069">
    <property type="entry name" value="Pkinase"/>
    <property type="match status" value="1"/>
</dbReference>
<comment type="similarity">
    <text evidence="2">Belongs to the kinesin light chain family.</text>
</comment>
<dbReference type="SUPFAM" id="SSF48452">
    <property type="entry name" value="TPR-like"/>
    <property type="match status" value="2"/>
</dbReference>
<evidence type="ECO:0000256" key="6">
    <source>
        <dbReference type="ARBA" id="ARBA00022741"/>
    </source>
</evidence>
<feature type="domain" description="Protein kinase" evidence="15">
    <location>
        <begin position="35"/>
        <end position="358"/>
    </location>
</feature>
<dbReference type="PANTHER" id="PTHR45783:SF3">
    <property type="entry name" value="KINESIN LIGHT CHAIN"/>
    <property type="match status" value="1"/>
</dbReference>
<dbReference type="Gene3D" id="3.30.200.20">
    <property type="entry name" value="Phosphorylase Kinase, domain 1"/>
    <property type="match status" value="1"/>
</dbReference>
<evidence type="ECO:0000256" key="2">
    <source>
        <dbReference type="ARBA" id="ARBA00009622"/>
    </source>
</evidence>
<keyword evidence="10" id="KW-0505">Motor protein</keyword>
<evidence type="ECO:0000259" key="15">
    <source>
        <dbReference type="PROSITE" id="PS50011"/>
    </source>
</evidence>
<evidence type="ECO:0000256" key="10">
    <source>
        <dbReference type="ARBA" id="ARBA00023175"/>
    </source>
</evidence>
<dbReference type="InterPro" id="IPR011990">
    <property type="entry name" value="TPR-like_helical_dom_sf"/>
</dbReference>
<dbReference type="Gene3D" id="1.25.40.10">
    <property type="entry name" value="Tetratricopeptide repeat domain"/>
    <property type="match status" value="2"/>
</dbReference>
<evidence type="ECO:0000256" key="9">
    <source>
        <dbReference type="ARBA" id="ARBA00023054"/>
    </source>
</evidence>
<dbReference type="Pfam" id="PF13424">
    <property type="entry name" value="TPR_12"/>
    <property type="match status" value="3"/>
</dbReference>
<feature type="repeat" description="TPR" evidence="12">
    <location>
        <begin position="656"/>
        <end position="689"/>
    </location>
</feature>
<dbReference type="SMART" id="SM00028">
    <property type="entry name" value="TPR"/>
    <property type="match status" value="7"/>
</dbReference>
<evidence type="ECO:0000256" key="8">
    <source>
        <dbReference type="ARBA" id="ARBA00022840"/>
    </source>
</evidence>
<dbReference type="Gene3D" id="1.10.510.10">
    <property type="entry name" value="Transferase(Phosphotransferase) domain 1"/>
    <property type="match status" value="1"/>
</dbReference>
<feature type="binding site" evidence="13">
    <location>
        <position position="64"/>
    </location>
    <ligand>
        <name>ATP</name>
        <dbReference type="ChEBI" id="CHEBI:30616"/>
    </ligand>
</feature>
<dbReference type="EMBL" id="CP089983">
    <property type="protein sequence ID" value="WXB10445.1"/>
    <property type="molecule type" value="Genomic_DNA"/>
</dbReference>
<dbReference type="InterPro" id="IPR017441">
    <property type="entry name" value="Protein_kinase_ATP_BS"/>
</dbReference>
<sequence>MSELAGEAGHTPGRASEPLASDHLPLRLGERVGRFVIRELLGSGGMGIVYLAYDPELHRQVAIKVLRNAAHQRIVREAQAMARLSHPNVVAVYDVGKWEGQVFIAMEHVDGSTLREWLLSGERAWAEVARVYLEAGRGLFAAHTARLVHRDFKPDNVLIDRQGRARVTDFGLVRALTTEDEGVAVGHSIADSASTVSVTGTLFGTPGYIAPEVLAGHSADARADQYSFSVSLDEACRGRQVSARLRRAIERGLSPDPSERYPSLEGILDLLARESKPPLARRARLGLAALAMAALASCAMVLVRARAHPPVCAEDPGLAASVWSDTEREAVRGSLLATGMSYADRTSSRTVAGIDRYVGAWAAARKQTCEATWVHGTQSGELLDRRMQCLDRAMGGVGSLVRVLARADGTVTEMAQSAVENLPSLDACSAQRVLLAAHAGDATRTDLQAFAARLSEARALQLVGKFAEGAELLGPVLPEIRRAGSPLLEAESLLLFGHLQFEAGKPREAEPTLDAAIRVAEAAALDEIKARILAIQVDLVGFELGRYQEGERLGGIATAVLERIGGDDAVEANLWTSLGKVAFQQGKYEDARALHAKALATRERKFGPEHMDVAVSLQAMAIALGSLGRAGEEIPLYERALAIRENVFGPEHPAVAETLNTLAIHREDRGDYEQAVTLYQRALTIRLRAHGPEHTRVAYILNNLGSVYRLLHRYRDAEASLNRARAIFEKVFGRDDPKMSELLIEIARIMTEEGRYDESQRTLENAFSIHQKSGAVDHPTEARLQMTLGELLFAQSRYERAATAYQRALAIGEKRFPDSFLFADIATDLAEARIRLGRTLQVVELLERAVRNYEATHADPRKLSRARELLGRARR</sequence>
<keyword evidence="9" id="KW-0175">Coiled coil</keyword>
<dbReference type="CDD" id="cd14014">
    <property type="entry name" value="STKc_PknB_like"/>
    <property type="match status" value="1"/>
</dbReference>
<keyword evidence="16" id="KW-0418">Kinase</keyword>
<feature type="region of interest" description="Disordered" evidence="14">
    <location>
        <begin position="1"/>
        <end position="20"/>
    </location>
</feature>
<evidence type="ECO:0000256" key="12">
    <source>
        <dbReference type="PROSITE-ProRule" id="PRU00339"/>
    </source>
</evidence>
<evidence type="ECO:0000256" key="4">
    <source>
        <dbReference type="ARBA" id="ARBA00022701"/>
    </source>
</evidence>
<evidence type="ECO:0000256" key="11">
    <source>
        <dbReference type="ARBA" id="ARBA00023212"/>
    </source>
</evidence>
<protein>
    <submittedName>
        <fullName evidence="16">Serine/threonine-protein kinase</fullName>
    </submittedName>
</protein>
<keyword evidence="16" id="KW-0808">Transferase</keyword>
<evidence type="ECO:0000256" key="14">
    <source>
        <dbReference type="SAM" id="MobiDB-lite"/>
    </source>
</evidence>
<evidence type="ECO:0000313" key="16">
    <source>
        <dbReference type="EMBL" id="WXB10445.1"/>
    </source>
</evidence>
<gene>
    <name evidence="16" type="ORF">LVJ94_24855</name>
</gene>
<dbReference type="InterPro" id="IPR019734">
    <property type="entry name" value="TPR_rpt"/>
</dbReference>
<feature type="repeat" description="TPR" evidence="12">
    <location>
        <begin position="572"/>
        <end position="605"/>
    </location>
</feature>
<evidence type="ECO:0000256" key="5">
    <source>
        <dbReference type="ARBA" id="ARBA00022737"/>
    </source>
</evidence>
<keyword evidence="7 12" id="KW-0802">TPR repeat</keyword>
<accession>A0ABZ2LI72</accession>
<keyword evidence="8 13" id="KW-0067">ATP-binding</keyword>
<dbReference type="RefSeq" id="WP_394840422.1">
    <property type="nucleotide sequence ID" value="NZ_CP089929.1"/>
</dbReference>
<dbReference type="PROSITE" id="PS00107">
    <property type="entry name" value="PROTEIN_KINASE_ATP"/>
    <property type="match status" value="1"/>
</dbReference>
<evidence type="ECO:0000256" key="3">
    <source>
        <dbReference type="ARBA" id="ARBA00022490"/>
    </source>
</evidence>
<keyword evidence="3" id="KW-0963">Cytoplasm</keyword>
<evidence type="ECO:0000256" key="7">
    <source>
        <dbReference type="ARBA" id="ARBA00022803"/>
    </source>
</evidence>
<evidence type="ECO:0000256" key="1">
    <source>
        <dbReference type="ARBA" id="ARBA00004245"/>
    </source>
</evidence>
<keyword evidence="11" id="KW-0206">Cytoskeleton</keyword>
<keyword evidence="6 13" id="KW-0547">Nucleotide-binding</keyword>
<dbReference type="InterPro" id="IPR011009">
    <property type="entry name" value="Kinase-like_dom_sf"/>
</dbReference>
<reference evidence="16" key="1">
    <citation type="submission" date="2021-12" db="EMBL/GenBank/DDBJ databases">
        <title>Discovery of the Pendulisporaceae a myxobacterial family with distinct sporulation behavior and unique specialized metabolism.</title>
        <authorList>
            <person name="Garcia R."/>
            <person name="Popoff A."/>
            <person name="Bader C.D."/>
            <person name="Loehr J."/>
            <person name="Walesch S."/>
            <person name="Walt C."/>
            <person name="Boldt J."/>
            <person name="Bunk B."/>
            <person name="Haeckl F.J.F.P.J."/>
            <person name="Gunesch A.P."/>
            <person name="Birkelbach J."/>
            <person name="Nuebel U."/>
            <person name="Pietschmann T."/>
            <person name="Bach T."/>
            <person name="Mueller R."/>
        </authorList>
    </citation>
    <scope>NUCLEOTIDE SEQUENCE</scope>
    <source>
        <strain evidence="16">MSr11367</strain>
    </source>
</reference>
<dbReference type="PANTHER" id="PTHR45783">
    <property type="entry name" value="KINESIN LIGHT CHAIN"/>
    <property type="match status" value="1"/>
</dbReference>
<dbReference type="InterPro" id="IPR002151">
    <property type="entry name" value="Kinesin_light"/>
</dbReference>
<dbReference type="PROSITE" id="PS50011">
    <property type="entry name" value="PROTEIN_KINASE_DOM"/>
    <property type="match status" value="1"/>
</dbReference>
<organism evidence="16 17">
    <name type="scientific">Pendulispora rubella</name>
    <dbReference type="NCBI Taxonomy" id="2741070"/>
    <lineage>
        <taxon>Bacteria</taxon>
        <taxon>Pseudomonadati</taxon>
        <taxon>Myxococcota</taxon>
        <taxon>Myxococcia</taxon>
        <taxon>Myxococcales</taxon>
        <taxon>Sorangiineae</taxon>
        <taxon>Pendulisporaceae</taxon>
        <taxon>Pendulispora</taxon>
    </lineage>
</organism>
<dbReference type="GO" id="GO:0016301">
    <property type="term" value="F:kinase activity"/>
    <property type="evidence" value="ECO:0007669"/>
    <property type="project" value="UniProtKB-KW"/>
</dbReference>
<name>A0ABZ2LI72_9BACT</name>
<dbReference type="Proteomes" id="UP001374803">
    <property type="component" value="Chromosome"/>
</dbReference>
<proteinExistence type="inferred from homology"/>
<keyword evidence="17" id="KW-1185">Reference proteome</keyword>
<keyword evidence="4" id="KW-0493">Microtubule</keyword>
<keyword evidence="5" id="KW-0677">Repeat</keyword>
<comment type="subcellular location">
    <subcellularLocation>
        <location evidence="1">Cytoplasm</location>
        <location evidence="1">Cytoskeleton</location>
    </subcellularLocation>
</comment>
<dbReference type="PROSITE" id="PS00108">
    <property type="entry name" value="PROTEIN_KINASE_ST"/>
    <property type="match status" value="1"/>
</dbReference>
<dbReference type="InterPro" id="IPR008271">
    <property type="entry name" value="Ser/Thr_kinase_AS"/>
</dbReference>
<evidence type="ECO:0000256" key="13">
    <source>
        <dbReference type="PROSITE-ProRule" id="PRU10141"/>
    </source>
</evidence>
<evidence type="ECO:0000313" key="17">
    <source>
        <dbReference type="Proteomes" id="UP001374803"/>
    </source>
</evidence>
<feature type="repeat" description="TPR" evidence="12">
    <location>
        <begin position="782"/>
        <end position="815"/>
    </location>
</feature>
<dbReference type="InterPro" id="IPR000719">
    <property type="entry name" value="Prot_kinase_dom"/>
</dbReference>
<dbReference type="SUPFAM" id="SSF56112">
    <property type="entry name" value="Protein kinase-like (PK-like)"/>
    <property type="match status" value="1"/>
</dbReference>
<dbReference type="PROSITE" id="PS50005">
    <property type="entry name" value="TPR"/>
    <property type="match status" value="3"/>
</dbReference>